<dbReference type="AlphaFoldDB" id="U5DBS6"/>
<comment type="caution">
    <text evidence="1">The sequence shown here is derived from an EMBL/GenBank/DDBJ whole genome shotgun (WGS) entry which is preliminary data.</text>
</comment>
<accession>U5DBS6</accession>
<proteinExistence type="predicted"/>
<keyword evidence="2" id="KW-1185">Reference proteome</keyword>
<protein>
    <submittedName>
        <fullName evidence="1">Uncharacterized protein</fullName>
    </submittedName>
</protein>
<dbReference type="EMBL" id="ASSJ01000035">
    <property type="protein sequence ID" value="ERN41983.1"/>
    <property type="molecule type" value="Genomic_DNA"/>
</dbReference>
<evidence type="ECO:0000313" key="1">
    <source>
        <dbReference type="EMBL" id="ERN41983.1"/>
    </source>
</evidence>
<name>U5DBS6_9CHRO</name>
<evidence type="ECO:0000313" key="2">
    <source>
        <dbReference type="Proteomes" id="UP000016960"/>
    </source>
</evidence>
<reference evidence="1 2" key="1">
    <citation type="submission" date="2013-05" db="EMBL/GenBank/DDBJ databases">
        <title>Draft genome sequence of Rubidibacter lacunae KORDI 51-2.</title>
        <authorList>
            <person name="Choi D.H."/>
            <person name="Noh J.H."/>
            <person name="Kwon K.-K."/>
            <person name="Lee J.-H."/>
            <person name="Ryu J.-Y."/>
        </authorList>
    </citation>
    <scope>NUCLEOTIDE SEQUENCE [LARGE SCALE GENOMIC DNA]</scope>
    <source>
        <strain evidence="1 2">KORDI 51-2</strain>
    </source>
</reference>
<dbReference type="Proteomes" id="UP000016960">
    <property type="component" value="Unassembled WGS sequence"/>
</dbReference>
<sequence>MNGEAKLLSHVPLWNEETYSSYMILVKKMLDLLNRLVAK</sequence>
<organism evidence="1 2">
    <name type="scientific">Rubidibacter lacunae KORDI 51-2</name>
    <dbReference type="NCBI Taxonomy" id="582515"/>
    <lineage>
        <taxon>Bacteria</taxon>
        <taxon>Bacillati</taxon>
        <taxon>Cyanobacteriota</taxon>
        <taxon>Cyanophyceae</taxon>
        <taxon>Oscillatoriophycideae</taxon>
        <taxon>Chroococcales</taxon>
        <taxon>Aphanothecaceae</taxon>
        <taxon>Rubidibacter</taxon>
    </lineage>
</organism>
<gene>
    <name evidence="1" type="ORF">KR51_00013140</name>
</gene>
<dbReference type="InParanoid" id="U5DBS6"/>